<dbReference type="CDD" id="cd16406">
    <property type="entry name" value="ParB_N_like"/>
    <property type="match status" value="1"/>
</dbReference>
<keyword evidence="1" id="KW-0175">Coiled coil</keyword>
<protein>
    <submittedName>
        <fullName evidence="4">ParB/RepB/Spo0J family partition protein</fullName>
    </submittedName>
</protein>
<feature type="domain" description="ParB-like N-terminal" evidence="3">
    <location>
        <begin position="44"/>
        <end position="146"/>
    </location>
</feature>
<dbReference type="EMBL" id="JAVIGA010000023">
    <property type="protein sequence ID" value="MDQ9128511.1"/>
    <property type="molecule type" value="Genomic_DNA"/>
</dbReference>
<evidence type="ECO:0000313" key="4">
    <source>
        <dbReference type="EMBL" id="MDQ9128511.1"/>
    </source>
</evidence>
<dbReference type="GO" id="GO:0005694">
    <property type="term" value="C:chromosome"/>
    <property type="evidence" value="ECO:0007669"/>
    <property type="project" value="TreeGrafter"/>
</dbReference>
<evidence type="ECO:0000313" key="5">
    <source>
        <dbReference type="Proteomes" id="UP001224622"/>
    </source>
</evidence>
<gene>
    <name evidence="4" type="ORF">RDT67_19010</name>
</gene>
<accession>A0AAJ1YDC9</accession>
<dbReference type="PANTHER" id="PTHR33375:SF7">
    <property type="entry name" value="CHROMOSOME 2-PARTITIONING PROTEIN PARB-RELATED"/>
    <property type="match status" value="1"/>
</dbReference>
<dbReference type="AlphaFoldDB" id="A0AAJ1YDC9"/>
<dbReference type="InterPro" id="IPR050336">
    <property type="entry name" value="Chromosome_partition/occlusion"/>
</dbReference>
<reference evidence="4" key="1">
    <citation type="submission" date="2023-08" db="EMBL/GenBank/DDBJ databases">
        <title>The Comparative Genomic Analysis of Yersiniaceae from Polar Regions.</title>
        <authorList>
            <person name="Goncharov A."/>
            <person name="Aslanov B."/>
            <person name="Kolodzhieva V."/>
            <person name="Azarov D."/>
            <person name="Mochov A."/>
            <person name="Lebedeva E."/>
        </authorList>
    </citation>
    <scope>NUCLEOTIDE SEQUENCE</scope>
    <source>
        <strain evidence="4">Vf</strain>
    </source>
</reference>
<sequence length="678" mass="74006">MSVTESKASSKAKANPKNQTPKALPAKTSAAQFVETALLGTPVEVVMLKQLVKTPLNARKTPAPAKDVRELANSIEGAGLLQNLIVFCMKDGLFGAAGGETRRLALNLLMEEGRSAAGVLVTPEFPVPVKVVDEDKARAISYAENGQRSNLTPADQLANFCDMAKEGKPVEQIAAILGYRTAHVKKCLKLTTVAPQLLELLKTDDITLDQLGALSSTDDHQRQIQTWDNSKHYEYKRTVKALRESVLNDEVSAAESTMVDFVGLDAYQAAGGEIREDLFAESVILTNAQQLEAMAVAKLQEAADLMAKEEGWSWSLGRSKDVQSWGGDEKQFEILHAQTVLTAEQKAEAKQLADEKTQLEEQLDGADADDEWEHAPRVEQITARLAEINNNAEINKWSAKVRAKAGIVAYLKDGKIRFQRGLMKMEDVKQAEKVEREKIKKETPPSEMGLSSVLVTSLSSERTLAVMAALVQNPAVALALHTHTMATNVFGTGYTTTVLDTRLEIQRSALLSNAPTAVEGAAEHELSKLYAQWKAKLPEGWKDDFSWLLAWEAAEILALLAFCVGLALNGVQCFASKEGKVGDKLVTVENALEFDLCDWWKPTKENYFGRISKEQISDALLDAGKTAQAASALKMKKGDAAQLAEDELVSLRWLPNCFRPAAEDKSTADTASDNPIAE</sequence>
<evidence type="ECO:0000259" key="3">
    <source>
        <dbReference type="SMART" id="SM00470"/>
    </source>
</evidence>
<feature type="compositionally biased region" description="Low complexity" evidence="2">
    <location>
        <begin position="1"/>
        <end position="13"/>
    </location>
</feature>
<dbReference type="SMART" id="SM00470">
    <property type="entry name" value="ParB"/>
    <property type="match status" value="1"/>
</dbReference>
<dbReference type="PANTHER" id="PTHR33375">
    <property type="entry name" value="CHROMOSOME-PARTITIONING PROTEIN PARB-RELATED"/>
    <property type="match status" value="1"/>
</dbReference>
<comment type="caution">
    <text evidence="4">The sequence shown here is derived from an EMBL/GenBank/DDBJ whole genome shotgun (WGS) entry which is preliminary data.</text>
</comment>
<organism evidence="4 5">
    <name type="scientific">Serratia fonticola</name>
    <dbReference type="NCBI Taxonomy" id="47917"/>
    <lineage>
        <taxon>Bacteria</taxon>
        <taxon>Pseudomonadati</taxon>
        <taxon>Pseudomonadota</taxon>
        <taxon>Gammaproteobacteria</taxon>
        <taxon>Enterobacterales</taxon>
        <taxon>Yersiniaceae</taxon>
        <taxon>Serratia</taxon>
    </lineage>
</organism>
<dbReference type="InterPro" id="IPR003115">
    <property type="entry name" value="ParB_N"/>
</dbReference>
<dbReference type="RefSeq" id="WP_309048043.1">
    <property type="nucleotide sequence ID" value="NZ_JAVIGA010000023.1"/>
</dbReference>
<name>A0AAJ1YDC9_SERFO</name>
<feature type="region of interest" description="Disordered" evidence="2">
    <location>
        <begin position="1"/>
        <end position="26"/>
    </location>
</feature>
<dbReference type="GO" id="GO:0007059">
    <property type="term" value="P:chromosome segregation"/>
    <property type="evidence" value="ECO:0007669"/>
    <property type="project" value="TreeGrafter"/>
</dbReference>
<evidence type="ECO:0000256" key="2">
    <source>
        <dbReference type="SAM" id="MobiDB-lite"/>
    </source>
</evidence>
<evidence type="ECO:0000256" key="1">
    <source>
        <dbReference type="SAM" id="Coils"/>
    </source>
</evidence>
<dbReference type="InterPro" id="IPR036086">
    <property type="entry name" value="ParB/Sulfiredoxin_sf"/>
</dbReference>
<dbReference type="Gene3D" id="1.10.10.2830">
    <property type="match status" value="1"/>
</dbReference>
<dbReference type="SUPFAM" id="SSF109709">
    <property type="entry name" value="KorB DNA-binding domain-like"/>
    <property type="match status" value="1"/>
</dbReference>
<dbReference type="Proteomes" id="UP001224622">
    <property type="component" value="Unassembled WGS sequence"/>
</dbReference>
<dbReference type="Pfam" id="PF02195">
    <property type="entry name" value="ParB_N"/>
    <property type="match status" value="1"/>
</dbReference>
<feature type="coiled-coil region" evidence="1">
    <location>
        <begin position="342"/>
        <end position="369"/>
    </location>
</feature>
<proteinExistence type="predicted"/>
<dbReference type="SUPFAM" id="SSF110849">
    <property type="entry name" value="ParB/Sulfiredoxin"/>
    <property type="match status" value="1"/>
</dbReference>